<comment type="caution">
    <text evidence="2">The sequence shown here is derived from an EMBL/GenBank/DDBJ whole genome shotgun (WGS) entry which is preliminary data.</text>
</comment>
<dbReference type="Pfam" id="PF04149">
    <property type="entry name" value="DUF397"/>
    <property type="match status" value="1"/>
</dbReference>
<proteinExistence type="predicted"/>
<evidence type="ECO:0000313" key="3">
    <source>
        <dbReference type="Proteomes" id="UP001595858"/>
    </source>
</evidence>
<sequence length="57" mass="6564">MDTDWRKSSHSQPSGDCVECRTDSDRALVRDTRHREAGHLAFPLAEWRAFLRAAHTL</sequence>
<keyword evidence="3" id="KW-1185">Reference proteome</keyword>
<protein>
    <submittedName>
        <fullName evidence="2">DUF397 domain-containing protein</fullName>
    </submittedName>
</protein>
<dbReference type="RefSeq" id="WP_344143639.1">
    <property type="nucleotide sequence ID" value="NZ_BAAAQI010000008.1"/>
</dbReference>
<reference evidence="3" key="1">
    <citation type="journal article" date="2019" name="Int. J. Syst. Evol. Microbiol.">
        <title>The Global Catalogue of Microorganisms (GCM) 10K type strain sequencing project: providing services to taxonomists for standard genome sequencing and annotation.</title>
        <authorList>
            <consortium name="The Broad Institute Genomics Platform"/>
            <consortium name="The Broad Institute Genome Sequencing Center for Infectious Disease"/>
            <person name="Wu L."/>
            <person name="Ma J."/>
        </authorList>
    </citation>
    <scope>NUCLEOTIDE SEQUENCE [LARGE SCALE GENOMIC DNA]</scope>
    <source>
        <strain evidence="3">CGMCC 4.7304</strain>
    </source>
</reference>
<feature type="domain" description="DUF397" evidence="1">
    <location>
        <begin position="4"/>
        <end position="54"/>
    </location>
</feature>
<dbReference type="InterPro" id="IPR007278">
    <property type="entry name" value="DUF397"/>
</dbReference>
<organism evidence="2 3">
    <name type="scientific">Streptomonospora arabica</name>
    <dbReference type="NCBI Taxonomy" id="412417"/>
    <lineage>
        <taxon>Bacteria</taxon>
        <taxon>Bacillati</taxon>
        <taxon>Actinomycetota</taxon>
        <taxon>Actinomycetes</taxon>
        <taxon>Streptosporangiales</taxon>
        <taxon>Nocardiopsidaceae</taxon>
        <taxon>Streptomonospora</taxon>
    </lineage>
</organism>
<name>A0ABV9SQK6_9ACTN</name>
<accession>A0ABV9SQK6</accession>
<dbReference type="Proteomes" id="UP001595858">
    <property type="component" value="Unassembled WGS sequence"/>
</dbReference>
<dbReference type="EMBL" id="JBHSIY010000014">
    <property type="protein sequence ID" value="MFC4868417.1"/>
    <property type="molecule type" value="Genomic_DNA"/>
</dbReference>
<evidence type="ECO:0000259" key="1">
    <source>
        <dbReference type="Pfam" id="PF04149"/>
    </source>
</evidence>
<evidence type="ECO:0000313" key="2">
    <source>
        <dbReference type="EMBL" id="MFC4868417.1"/>
    </source>
</evidence>
<gene>
    <name evidence="2" type="ORF">ACFPCZ_17420</name>
</gene>